<name>A0A3Q7F7K4_SOLLC</name>
<dbReference type="FunCoup" id="A0A3Q7F7K4">
    <property type="interactions" value="2463"/>
</dbReference>
<keyword evidence="7" id="KW-0804">Transcription</keyword>
<evidence type="ECO:0000256" key="1">
    <source>
        <dbReference type="ARBA" id="ARBA00022723"/>
    </source>
</evidence>
<keyword evidence="4" id="KW-0862">Zinc</keyword>
<dbReference type="SMART" id="SM00355">
    <property type="entry name" value="ZnF_C2H2"/>
    <property type="match status" value="3"/>
</dbReference>
<dbReference type="OMA" id="MPITQNP"/>
<feature type="domain" description="C2H2-type" evidence="10">
    <location>
        <begin position="142"/>
        <end position="170"/>
    </location>
</feature>
<feature type="compositionally biased region" description="Low complexity" evidence="9">
    <location>
        <begin position="14"/>
        <end position="26"/>
    </location>
</feature>
<dbReference type="InterPro" id="IPR055187">
    <property type="entry name" value="C2CH-3rd_BIRD-IDD"/>
</dbReference>
<sequence>MPADPDNSSAMNDSTGSGEASVSSSGNQVVPLKESAKKKRNLPGMPDPDAEVIALSPTTLLATNRFVCEICSKGFQRDQNLQLHRRGHNLPWKLRQRSSNEVKKRVYVCPESSCVHHDPSRALGDLTGIKKHFCRKHGEKKWKCDKCSKKYAVQSDLKAHSKICGTREYKCDCGTLFSRRDSFITHRAFCDALAQESAKTLPEKPPSTNEEPKTQAVASSSPPPSPPAPPPATESQPPPPPPAAPKSLMTPTVPPSTAVMSFASSVQNRELRENPVTNSAGAATKQVVEEAAVVASLTGNCSSSCSNGSSSSNVFGSLFASSTASGSLPSQAPVFSDIFRAMAPEHTLEMAPPSSTEPISLGLAMSHSSSIFRPAGQERRQYAPAPQPAMSATALLQKAAQMGAAATSSSFLRGIGVMSSTSSSNGHQEWSGRPSDANGASLAAGLGLGLPCDAGSGLKELMLGTPSVFGPKHPTLDLLGLGMAASVGPSPGLSALLTSMGSNLDMVTSAGSFGSADFSGKDLGRNS</sequence>
<dbReference type="PROSITE" id="PS00028">
    <property type="entry name" value="ZINC_FINGER_C2H2_1"/>
    <property type="match status" value="1"/>
</dbReference>
<evidence type="ECO:0000256" key="4">
    <source>
        <dbReference type="ARBA" id="ARBA00022833"/>
    </source>
</evidence>
<dbReference type="GeneID" id="101252546"/>
<evidence type="ECO:0000256" key="2">
    <source>
        <dbReference type="ARBA" id="ARBA00022737"/>
    </source>
</evidence>
<dbReference type="GO" id="GO:0003700">
    <property type="term" value="F:DNA-binding transcription factor activity"/>
    <property type="evidence" value="ECO:0000318"/>
    <property type="project" value="GO_Central"/>
</dbReference>
<dbReference type="EnsemblPlants" id="Solyc02g085580.3.1">
    <property type="protein sequence ID" value="Solyc02g085580.3.1"/>
    <property type="gene ID" value="Solyc02g085580.3"/>
</dbReference>
<dbReference type="InterPro" id="IPR013087">
    <property type="entry name" value="Znf_C2H2_type"/>
</dbReference>
<reference evidence="11" key="2">
    <citation type="submission" date="2019-01" db="UniProtKB">
        <authorList>
            <consortium name="EnsemblPlants"/>
        </authorList>
    </citation>
    <scope>IDENTIFICATION</scope>
    <source>
        <strain evidence="11">cv. Heinz 1706</strain>
    </source>
</reference>
<reference evidence="11" key="1">
    <citation type="journal article" date="2012" name="Nature">
        <title>The tomato genome sequence provides insights into fleshy fruit evolution.</title>
        <authorList>
            <consortium name="Tomato Genome Consortium"/>
        </authorList>
    </citation>
    <scope>NUCLEOTIDE SEQUENCE [LARGE SCALE GENOMIC DNA]</scope>
    <source>
        <strain evidence="11">cv. Heinz 1706</strain>
    </source>
</reference>
<dbReference type="Pfam" id="PF22996">
    <property type="entry name" value="C2H2-2nd_BIRD-IDD"/>
    <property type="match status" value="1"/>
</dbReference>
<protein>
    <recommendedName>
        <fullName evidence="10">C2H2-type domain-containing protein</fullName>
    </recommendedName>
</protein>
<dbReference type="Pfam" id="PF22995">
    <property type="entry name" value="C2CH-3rd_BIRD-IDD"/>
    <property type="match status" value="1"/>
</dbReference>
<dbReference type="FunFam" id="3.30.160.60:FF:000554">
    <property type="entry name" value="protein indeterminate-domain 12-like"/>
    <property type="match status" value="1"/>
</dbReference>
<keyword evidence="3 8" id="KW-0863">Zinc-finger</keyword>
<feature type="region of interest" description="Disordered" evidence="9">
    <location>
        <begin position="1"/>
        <end position="49"/>
    </location>
</feature>
<feature type="domain" description="C2H2-type" evidence="10">
    <location>
        <begin position="66"/>
        <end position="88"/>
    </location>
</feature>
<dbReference type="InParanoid" id="A0A3Q7F7K4"/>
<dbReference type="Gramene" id="Solyc02g085580.3.1">
    <property type="protein sequence ID" value="Solyc02g085580.3.1"/>
    <property type="gene ID" value="Solyc02g085580.3"/>
</dbReference>
<dbReference type="KEGG" id="sly:101252546"/>
<dbReference type="STRING" id="4081.A0A3Q7F7K4"/>
<dbReference type="InterPro" id="IPR036236">
    <property type="entry name" value="Znf_C2H2_sf"/>
</dbReference>
<dbReference type="InterPro" id="IPR055186">
    <property type="entry name" value="C2H2-2nd_BIRD-IDD"/>
</dbReference>
<evidence type="ECO:0000259" key="10">
    <source>
        <dbReference type="PROSITE" id="PS50157"/>
    </source>
</evidence>
<dbReference type="SUPFAM" id="SSF57667">
    <property type="entry name" value="beta-beta-alpha zinc fingers"/>
    <property type="match status" value="1"/>
</dbReference>
<dbReference type="PROSITE" id="PS50157">
    <property type="entry name" value="ZINC_FINGER_C2H2_2"/>
    <property type="match status" value="2"/>
</dbReference>
<evidence type="ECO:0000256" key="9">
    <source>
        <dbReference type="SAM" id="MobiDB-lite"/>
    </source>
</evidence>
<proteinExistence type="predicted"/>
<gene>
    <name evidence="11" type="primary">LOC101252546</name>
</gene>
<dbReference type="Gene3D" id="3.30.160.60">
    <property type="entry name" value="Classic Zinc Finger"/>
    <property type="match status" value="2"/>
</dbReference>
<evidence type="ECO:0000256" key="7">
    <source>
        <dbReference type="ARBA" id="ARBA00023163"/>
    </source>
</evidence>
<accession>A0A3Q7F7K4</accession>
<keyword evidence="6" id="KW-0238">DNA-binding</keyword>
<evidence type="ECO:0000256" key="3">
    <source>
        <dbReference type="ARBA" id="ARBA00022771"/>
    </source>
</evidence>
<dbReference type="Pfam" id="PF00096">
    <property type="entry name" value="zf-C2H2"/>
    <property type="match status" value="1"/>
</dbReference>
<dbReference type="GO" id="GO:0008270">
    <property type="term" value="F:zinc ion binding"/>
    <property type="evidence" value="ECO:0007669"/>
    <property type="project" value="UniProtKB-KW"/>
</dbReference>
<dbReference type="PANTHER" id="PTHR10593">
    <property type="entry name" value="SERINE/THREONINE-PROTEIN KINASE RIO"/>
    <property type="match status" value="1"/>
</dbReference>
<evidence type="ECO:0000256" key="6">
    <source>
        <dbReference type="ARBA" id="ARBA00023125"/>
    </source>
</evidence>
<dbReference type="RefSeq" id="XP_004232386.1">
    <property type="nucleotide sequence ID" value="XM_004232338.5"/>
</dbReference>
<dbReference type="GO" id="GO:0003677">
    <property type="term" value="F:DNA binding"/>
    <property type="evidence" value="ECO:0007669"/>
    <property type="project" value="UniProtKB-KW"/>
</dbReference>
<keyword evidence="5" id="KW-0805">Transcription regulation</keyword>
<dbReference type="Proteomes" id="UP000004994">
    <property type="component" value="Chromosome 2"/>
</dbReference>
<dbReference type="InterPro" id="IPR031140">
    <property type="entry name" value="IDD1-16"/>
</dbReference>
<evidence type="ECO:0000313" key="11">
    <source>
        <dbReference type="EnsemblPlants" id="Solyc02g085580.3.1"/>
    </source>
</evidence>
<dbReference type="FunFam" id="3.30.160.60:FF:000131">
    <property type="entry name" value="protein indeterminate-domain 5, chloroplastic-like"/>
    <property type="match status" value="1"/>
</dbReference>
<dbReference type="OrthoDB" id="6354171at2759"/>
<keyword evidence="1" id="KW-0479">Metal-binding</keyword>
<feature type="compositionally biased region" description="Polar residues" evidence="9">
    <location>
        <begin position="1"/>
        <end position="13"/>
    </location>
</feature>
<dbReference type="AlphaFoldDB" id="A0A3Q7F7K4"/>
<organism evidence="11">
    <name type="scientific">Solanum lycopersicum</name>
    <name type="common">Tomato</name>
    <name type="synonym">Lycopersicon esculentum</name>
    <dbReference type="NCBI Taxonomy" id="4081"/>
    <lineage>
        <taxon>Eukaryota</taxon>
        <taxon>Viridiplantae</taxon>
        <taxon>Streptophyta</taxon>
        <taxon>Embryophyta</taxon>
        <taxon>Tracheophyta</taxon>
        <taxon>Spermatophyta</taxon>
        <taxon>Magnoliopsida</taxon>
        <taxon>eudicotyledons</taxon>
        <taxon>Gunneridae</taxon>
        <taxon>Pentapetalae</taxon>
        <taxon>asterids</taxon>
        <taxon>lamiids</taxon>
        <taxon>Solanales</taxon>
        <taxon>Solanaceae</taxon>
        <taxon>Solanoideae</taxon>
        <taxon>Solaneae</taxon>
        <taxon>Solanum</taxon>
        <taxon>Solanum subgen. Lycopersicon</taxon>
    </lineage>
</organism>
<dbReference type="Pfam" id="PF22992">
    <property type="entry name" value="C2CH-4th_BIRD-IDD"/>
    <property type="match status" value="1"/>
</dbReference>
<evidence type="ECO:0000256" key="8">
    <source>
        <dbReference type="PROSITE-ProRule" id="PRU00042"/>
    </source>
</evidence>
<dbReference type="PANTHER" id="PTHR10593:SF188">
    <property type="entry name" value="ZINC FINGER PROTEIN GAI-ASSOCIATED FACTOR 1"/>
    <property type="match status" value="1"/>
</dbReference>
<feature type="compositionally biased region" description="Pro residues" evidence="9">
    <location>
        <begin position="221"/>
        <end position="244"/>
    </location>
</feature>
<keyword evidence="12" id="KW-1185">Reference proteome</keyword>
<feature type="region of interest" description="Disordered" evidence="9">
    <location>
        <begin position="200"/>
        <end position="256"/>
    </location>
</feature>
<dbReference type="InterPro" id="IPR055185">
    <property type="entry name" value="C2CH-4th_BIRD-IDD"/>
</dbReference>
<keyword evidence="2" id="KW-0677">Repeat</keyword>
<dbReference type="GO" id="GO:0005634">
    <property type="term" value="C:nucleus"/>
    <property type="evidence" value="ECO:0000318"/>
    <property type="project" value="GO_Central"/>
</dbReference>
<evidence type="ECO:0000256" key="5">
    <source>
        <dbReference type="ARBA" id="ARBA00023015"/>
    </source>
</evidence>
<evidence type="ECO:0000313" key="12">
    <source>
        <dbReference type="Proteomes" id="UP000004994"/>
    </source>
</evidence>